<protein>
    <submittedName>
        <fullName evidence="8">ATP synthase subunit I</fullName>
    </submittedName>
</protein>
<evidence type="ECO:0000313" key="8">
    <source>
        <dbReference type="EMBL" id="MBL0423293.1"/>
    </source>
</evidence>
<name>A0A937D8Q3_9BURK</name>
<dbReference type="RefSeq" id="WP_201686429.1">
    <property type="nucleotide sequence ID" value="NZ_JAEQNA010000013.1"/>
</dbReference>
<dbReference type="GO" id="GO:0005886">
    <property type="term" value="C:plasma membrane"/>
    <property type="evidence" value="ECO:0007669"/>
    <property type="project" value="UniProtKB-SubCell"/>
</dbReference>
<dbReference type="InterPro" id="IPR005598">
    <property type="entry name" value="ATP_synth_I"/>
</dbReference>
<accession>A0A937D8Q3</accession>
<evidence type="ECO:0000256" key="7">
    <source>
        <dbReference type="SAM" id="Phobius"/>
    </source>
</evidence>
<evidence type="ECO:0000313" key="9">
    <source>
        <dbReference type="Proteomes" id="UP000613011"/>
    </source>
</evidence>
<comment type="caution">
    <text evidence="8">The sequence shown here is derived from an EMBL/GenBank/DDBJ whole genome shotgun (WGS) entry which is preliminary data.</text>
</comment>
<feature type="transmembrane region" description="Helical" evidence="7">
    <location>
        <begin position="125"/>
        <end position="145"/>
    </location>
</feature>
<feature type="transmembrane region" description="Helical" evidence="7">
    <location>
        <begin position="70"/>
        <end position="89"/>
    </location>
</feature>
<sequence length="158" mass="16959">MTRSPAPSENPIEDVEGSADDPPFVPLIAEQARRLREQSPQVSPWWIVGAQLGLGMALALVAWVVTGDRVVGWSALYGAWAVALPAGLYARALRRVGGAGVLAWELIKLGLTVALLAAAPKLLPGVHWLALLAGVVLATKMYWVALVKVRRPRRRTGN</sequence>
<feature type="region of interest" description="Disordered" evidence="6">
    <location>
        <begin position="1"/>
        <end position="23"/>
    </location>
</feature>
<comment type="subcellular location">
    <subcellularLocation>
        <location evidence="1">Cell membrane</location>
        <topology evidence="1">Multi-pass membrane protein</topology>
    </subcellularLocation>
</comment>
<keyword evidence="4 7" id="KW-1133">Transmembrane helix</keyword>
<evidence type="ECO:0000256" key="1">
    <source>
        <dbReference type="ARBA" id="ARBA00004651"/>
    </source>
</evidence>
<keyword evidence="5 7" id="KW-0472">Membrane</keyword>
<dbReference type="EMBL" id="JAEQNA010000013">
    <property type="protein sequence ID" value="MBL0423293.1"/>
    <property type="molecule type" value="Genomic_DNA"/>
</dbReference>
<evidence type="ECO:0000256" key="6">
    <source>
        <dbReference type="SAM" id="MobiDB-lite"/>
    </source>
</evidence>
<evidence type="ECO:0000256" key="4">
    <source>
        <dbReference type="ARBA" id="ARBA00022989"/>
    </source>
</evidence>
<feature type="transmembrane region" description="Helical" evidence="7">
    <location>
        <begin position="43"/>
        <end position="64"/>
    </location>
</feature>
<dbReference type="AlphaFoldDB" id="A0A937D8Q3"/>
<evidence type="ECO:0000256" key="3">
    <source>
        <dbReference type="ARBA" id="ARBA00022692"/>
    </source>
</evidence>
<keyword evidence="9" id="KW-1185">Reference proteome</keyword>
<proteinExistence type="predicted"/>
<gene>
    <name evidence="8" type="ORF">JI739_23355</name>
</gene>
<evidence type="ECO:0000256" key="5">
    <source>
        <dbReference type="ARBA" id="ARBA00023136"/>
    </source>
</evidence>
<keyword evidence="2" id="KW-1003">Cell membrane</keyword>
<organism evidence="8 9">
    <name type="scientific">Ramlibacter aurantiacus</name>
    <dbReference type="NCBI Taxonomy" id="2801330"/>
    <lineage>
        <taxon>Bacteria</taxon>
        <taxon>Pseudomonadati</taxon>
        <taxon>Pseudomonadota</taxon>
        <taxon>Betaproteobacteria</taxon>
        <taxon>Burkholderiales</taxon>
        <taxon>Comamonadaceae</taxon>
        <taxon>Ramlibacter</taxon>
    </lineage>
</organism>
<feature type="transmembrane region" description="Helical" evidence="7">
    <location>
        <begin position="101"/>
        <end position="119"/>
    </location>
</feature>
<keyword evidence="3 7" id="KW-0812">Transmembrane</keyword>
<dbReference type="Proteomes" id="UP000613011">
    <property type="component" value="Unassembled WGS sequence"/>
</dbReference>
<reference evidence="8" key="1">
    <citation type="submission" date="2021-01" db="EMBL/GenBank/DDBJ databases">
        <title>Ramlibacter sp. strain AW1 16S ribosomal RNA gene Genome sequencing and assembly.</title>
        <authorList>
            <person name="Kang M."/>
        </authorList>
    </citation>
    <scope>NUCLEOTIDE SEQUENCE</scope>
    <source>
        <strain evidence="8">AW1</strain>
    </source>
</reference>
<evidence type="ECO:0000256" key="2">
    <source>
        <dbReference type="ARBA" id="ARBA00022475"/>
    </source>
</evidence>
<dbReference type="Pfam" id="PF03899">
    <property type="entry name" value="ATP-synt_I"/>
    <property type="match status" value="1"/>
</dbReference>